<keyword evidence="4" id="KW-1003">Cell membrane</keyword>
<feature type="transmembrane region" description="Helical" evidence="8">
    <location>
        <begin position="342"/>
        <end position="361"/>
    </location>
</feature>
<dbReference type="SUPFAM" id="SSF48452">
    <property type="entry name" value="TPR-like"/>
    <property type="match status" value="1"/>
</dbReference>
<keyword evidence="5 8" id="KW-0812">Transmembrane</keyword>
<feature type="transmembrane region" description="Helical" evidence="8">
    <location>
        <begin position="78"/>
        <end position="98"/>
    </location>
</feature>
<organism evidence="9 10">
    <name type="scientific">Tetradesmus obliquus</name>
    <name type="common">Green alga</name>
    <name type="synonym">Acutodesmus obliquus</name>
    <dbReference type="NCBI Taxonomy" id="3088"/>
    <lineage>
        <taxon>Eukaryota</taxon>
        <taxon>Viridiplantae</taxon>
        <taxon>Chlorophyta</taxon>
        <taxon>core chlorophytes</taxon>
        <taxon>Chlorophyceae</taxon>
        <taxon>CS clade</taxon>
        <taxon>Sphaeropleales</taxon>
        <taxon>Scenedesmaceae</taxon>
        <taxon>Tetradesmus</taxon>
    </lineage>
</organism>
<dbReference type="InterPro" id="IPR051629">
    <property type="entry name" value="Sulfite_efflux_TDT"/>
</dbReference>
<comment type="similarity">
    <text evidence="2">Belongs to the tellurite-resistance/dicarboxylate transporter (TDT) family.</text>
</comment>
<evidence type="ECO:0000256" key="8">
    <source>
        <dbReference type="SAM" id="Phobius"/>
    </source>
</evidence>
<dbReference type="EMBL" id="CP126212">
    <property type="protein sequence ID" value="WIA13908.1"/>
    <property type="molecule type" value="Genomic_DNA"/>
</dbReference>
<evidence type="ECO:0000256" key="6">
    <source>
        <dbReference type="ARBA" id="ARBA00022989"/>
    </source>
</evidence>
<proteinExistence type="inferred from homology"/>
<feature type="transmembrane region" description="Helical" evidence="8">
    <location>
        <begin position="119"/>
        <end position="141"/>
    </location>
</feature>
<gene>
    <name evidence="9" type="ORF">OEZ85_002479</name>
</gene>
<reference evidence="9 10" key="1">
    <citation type="submission" date="2023-05" db="EMBL/GenBank/DDBJ databases">
        <title>A 100% complete, gapless, phased diploid assembly of the Scenedesmus obliquus UTEX 3031 genome.</title>
        <authorList>
            <person name="Biondi T.C."/>
            <person name="Hanschen E.R."/>
            <person name="Kwon T."/>
            <person name="Eng W."/>
            <person name="Kruse C.P.S."/>
            <person name="Koehler S.I."/>
            <person name="Kunde Y."/>
            <person name="Gleasner C.D."/>
            <person name="You Mak K.T."/>
            <person name="Polle J."/>
            <person name="Hovde B.T."/>
            <person name="Starkenburg S.R."/>
        </authorList>
    </citation>
    <scope>NUCLEOTIDE SEQUENCE [LARGE SCALE GENOMIC DNA]</scope>
    <source>
        <strain evidence="9 10">DOE0152z</strain>
    </source>
</reference>
<keyword evidence="7 8" id="KW-0472">Membrane</keyword>
<feature type="transmembrane region" description="Helical" evidence="8">
    <location>
        <begin position="218"/>
        <end position="242"/>
    </location>
</feature>
<feature type="transmembrane region" description="Helical" evidence="8">
    <location>
        <begin position="373"/>
        <end position="398"/>
    </location>
</feature>
<accession>A0ABY8U2J6</accession>
<evidence type="ECO:0000256" key="5">
    <source>
        <dbReference type="ARBA" id="ARBA00022692"/>
    </source>
</evidence>
<evidence type="ECO:0000256" key="3">
    <source>
        <dbReference type="ARBA" id="ARBA00022448"/>
    </source>
</evidence>
<keyword evidence="10" id="KW-1185">Reference proteome</keyword>
<name>A0ABY8U2J6_TETOB</name>
<dbReference type="PANTHER" id="PTHR31686">
    <property type="match status" value="1"/>
</dbReference>
<evidence type="ECO:0000256" key="4">
    <source>
        <dbReference type="ARBA" id="ARBA00022475"/>
    </source>
</evidence>
<dbReference type="InterPro" id="IPR004695">
    <property type="entry name" value="SLAC1/Mae1/Ssu1/TehA"/>
</dbReference>
<protein>
    <submittedName>
        <fullName evidence="9">Uncharacterized protein</fullName>
    </submittedName>
</protein>
<feature type="transmembrane region" description="Helical" evidence="8">
    <location>
        <begin position="254"/>
        <end position="273"/>
    </location>
</feature>
<sequence length="544" mass="59337">MDESRTSKSGCSSYDAMDLCSTAAPKRKRSWALLSGLPRKREAVRQFTPSWFTVTMGTGSVAITLGTFPYAFTGQQAIAWAIWWLTALLFVFFCIMLLGRALLFSSTLPHLFRHPNQSLFLGAVPMSVSTLTNGLVLFWIPRFGAAAGVAAHAMFWVNLPGVLGCILLVPLFMFTRHEHGLHTMSALWLLPVVPACVAANTAGVLASKMADSGHALVVFYLGVCLLGVGFMLSHQICTIYYSRLTFHSLPARELIISSFLPVGPMAMTAWALLNLCTAGGVQLEAYYSKHFDPTIDVQWLHDVAVPMAAAAAAGLGLFLWGYATWWLLLALASVGTCLRKGIPFNLGWWGAIFPMGVYTGATTQLGHAAHSNIFLVLGAIATCAHVVMWLVVIVLTAVNACTTDDQVAQFQAEYQAAFQSGSQDELEAAKCRLIWALVHSTTRSNQQRGLELAQAALDNDQRSQDQDRELRYYQSVALFLLGRCLDARRTLTTLLQEYPDFRQAESLKQEVDDRVVRDGLFGLGVASAVAAVALGVIFGAGKRR</sequence>
<evidence type="ECO:0000313" key="9">
    <source>
        <dbReference type="EMBL" id="WIA13908.1"/>
    </source>
</evidence>
<dbReference type="InterPro" id="IPR011990">
    <property type="entry name" value="TPR-like_helical_dom_sf"/>
</dbReference>
<dbReference type="InterPro" id="IPR038665">
    <property type="entry name" value="Voltage-dep_anion_channel_sf"/>
</dbReference>
<dbReference type="Pfam" id="PF14853">
    <property type="entry name" value="Fis1_TPR_C"/>
    <property type="match status" value="1"/>
</dbReference>
<comment type="subcellular location">
    <subcellularLocation>
        <location evidence="1">Cell membrane</location>
        <topology evidence="1">Multi-pass membrane protein</topology>
    </subcellularLocation>
</comment>
<evidence type="ECO:0000256" key="7">
    <source>
        <dbReference type="ARBA" id="ARBA00023136"/>
    </source>
</evidence>
<feature type="transmembrane region" description="Helical" evidence="8">
    <location>
        <begin position="307"/>
        <end position="330"/>
    </location>
</feature>
<evidence type="ECO:0000313" key="10">
    <source>
        <dbReference type="Proteomes" id="UP001244341"/>
    </source>
</evidence>
<evidence type="ECO:0000256" key="2">
    <source>
        <dbReference type="ARBA" id="ARBA00008566"/>
    </source>
</evidence>
<keyword evidence="3" id="KW-0813">Transport</keyword>
<keyword evidence="6 8" id="KW-1133">Transmembrane helix</keyword>
<dbReference type="CDD" id="cd09318">
    <property type="entry name" value="TDT_SSU1"/>
    <property type="match status" value="1"/>
</dbReference>
<feature type="transmembrane region" description="Helical" evidence="8">
    <location>
        <begin position="520"/>
        <end position="541"/>
    </location>
</feature>
<dbReference type="Gene3D" id="1.25.40.10">
    <property type="entry name" value="Tetratricopeptide repeat domain"/>
    <property type="match status" value="1"/>
</dbReference>
<dbReference type="PANTHER" id="PTHR31686:SF1">
    <property type="entry name" value="SULFITE EFFLUX PUMP SSU1"/>
    <property type="match status" value="1"/>
</dbReference>
<dbReference type="Gene3D" id="1.50.10.150">
    <property type="entry name" value="Voltage-dependent anion channel"/>
    <property type="match status" value="1"/>
</dbReference>
<feature type="transmembrane region" description="Helical" evidence="8">
    <location>
        <begin position="186"/>
        <end position="206"/>
    </location>
</feature>
<dbReference type="Proteomes" id="UP001244341">
    <property type="component" value="Chromosome 5b"/>
</dbReference>
<feature type="transmembrane region" description="Helical" evidence="8">
    <location>
        <begin position="49"/>
        <end position="72"/>
    </location>
</feature>
<feature type="transmembrane region" description="Helical" evidence="8">
    <location>
        <begin position="153"/>
        <end position="174"/>
    </location>
</feature>
<dbReference type="Pfam" id="PF03595">
    <property type="entry name" value="SLAC1"/>
    <property type="match status" value="1"/>
</dbReference>
<evidence type="ECO:0000256" key="1">
    <source>
        <dbReference type="ARBA" id="ARBA00004651"/>
    </source>
</evidence>
<dbReference type="InterPro" id="IPR028061">
    <property type="entry name" value="Fis1_TPR_C"/>
</dbReference>